<dbReference type="EMBL" id="CYZE01000001">
    <property type="protein sequence ID" value="CUN44908.1"/>
    <property type="molecule type" value="Genomic_DNA"/>
</dbReference>
<dbReference type="AlphaFoldDB" id="A0A173X3F4"/>
<proteinExistence type="predicted"/>
<evidence type="ECO:0000313" key="2">
    <source>
        <dbReference type="EMBL" id="CUN44908.1"/>
    </source>
</evidence>
<feature type="transmembrane region" description="Helical" evidence="1">
    <location>
        <begin position="52"/>
        <end position="70"/>
    </location>
</feature>
<feature type="transmembrane region" description="Helical" evidence="1">
    <location>
        <begin position="99"/>
        <end position="118"/>
    </location>
</feature>
<reference evidence="2 3" key="1">
    <citation type="submission" date="2015-09" db="EMBL/GenBank/DDBJ databases">
        <authorList>
            <consortium name="Pathogen Informatics"/>
        </authorList>
    </citation>
    <scope>NUCLEOTIDE SEQUENCE [LARGE SCALE GENOMIC DNA]</scope>
    <source>
        <strain evidence="2 3">2789STDY5608850</strain>
    </source>
</reference>
<evidence type="ECO:0000313" key="3">
    <source>
        <dbReference type="Proteomes" id="UP000095651"/>
    </source>
</evidence>
<sequence>MKVKNSYLKLMLWTLSGAAIGAVLGAGSIMFAKRGAASLAELLYAGAVRSALWIQLIVWLVLGGCSLVLMNKAKKWSPLMDSDEEGVTEKKVGNAQNTVLTLTNVNLVIQFMAFGIGFDKRNTFALLSVVVFLVSTISMVCVEIAVIKQVKKTNPLKKGDPADFSFLRTWEESCDEAERLQIYRCGYKAFQITRHSLLFGLVIAFIGKINMGTGSMSILLLGLIMLIQSISYGIYSLREGKGLRE</sequence>
<dbReference type="Pfam" id="PF11368">
    <property type="entry name" value="DUF3169"/>
    <property type="match status" value="1"/>
</dbReference>
<feature type="transmembrane region" description="Helical" evidence="1">
    <location>
        <begin position="12"/>
        <end position="32"/>
    </location>
</feature>
<name>A0A173X3F4_9FIRM</name>
<dbReference type="InterPro" id="IPR021509">
    <property type="entry name" value="DUF3169"/>
</dbReference>
<gene>
    <name evidence="2" type="ORF">ERS852407_00221</name>
</gene>
<feature type="transmembrane region" description="Helical" evidence="1">
    <location>
        <begin position="216"/>
        <end position="235"/>
    </location>
</feature>
<keyword evidence="1" id="KW-1133">Transmembrane helix</keyword>
<feature type="transmembrane region" description="Helical" evidence="1">
    <location>
        <begin position="124"/>
        <end position="147"/>
    </location>
</feature>
<keyword evidence="1" id="KW-0812">Transmembrane</keyword>
<accession>A0A173X3F4</accession>
<evidence type="ECO:0000256" key="1">
    <source>
        <dbReference type="SAM" id="Phobius"/>
    </source>
</evidence>
<keyword evidence="1" id="KW-0472">Membrane</keyword>
<organism evidence="2 3">
    <name type="scientific">Hungatella hathewayi</name>
    <dbReference type="NCBI Taxonomy" id="154046"/>
    <lineage>
        <taxon>Bacteria</taxon>
        <taxon>Bacillati</taxon>
        <taxon>Bacillota</taxon>
        <taxon>Clostridia</taxon>
        <taxon>Lachnospirales</taxon>
        <taxon>Lachnospiraceae</taxon>
        <taxon>Hungatella</taxon>
    </lineage>
</organism>
<dbReference type="RefSeq" id="WP_055652664.1">
    <property type="nucleotide sequence ID" value="NZ_CABIXC010000001.1"/>
</dbReference>
<protein>
    <submittedName>
        <fullName evidence="2">Protein of uncharacterized function (DUF3169)</fullName>
    </submittedName>
</protein>
<dbReference type="Proteomes" id="UP000095651">
    <property type="component" value="Unassembled WGS sequence"/>
</dbReference>